<comment type="caution">
    <text evidence="1">The sequence shown here is derived from an EMBL/GenBank/DDBJ whole genome shotgun (WGS) entry which is preliminary data.</text>
</comment>
<gene>
    <name evidence="1" type="ORF">Y1Q_0001800</name>
</gene>
<protein>
    <submittedName>
        <fullName evidence="1">Uncharacterized protein</fullName>
    </submittedName>
</protein>
<dbReference type="AlphaFoldDB" id="A0A151MKV0"/>
<organism evidence="1 2">
    <name type="scientific">Alligator mississippiensis</name>
    <name type="common">American alligator</name>
    <dbReference type="NCBI Taxonomy" id="8496"/>
    <lineage>
        <taxon>Eukaryota</taxon>
        <taxon>Metazoa</taxon>
        <taxon>Chordata</taxon>
        <taxon>Craniata</taxon>
        <taxon>Vertebrata</taxon>
        <taxon>Euteleostomi</taxon>
        <taxon>Archelosauria</taxon>
        <taxon>Archosauria</taxon>
        <taxon>Crocodylia</taxon>
        <taxon>Alligatoridae</taxon>
        <taxon>Alligatorinae</taxon>
        <taxon>Alligator</taxon>
    </lineage>
</organism>
<name>A0A151MKV0_ALLMI</name>
<reference evidence="1 2" key="1">
    <citation type="journal article" date="2012" name="Genome Biol.">
        <title>Sequencing three crocodilian genomes to illuminate the evolution of archosaurs and amniotes.</title>
        <authorList>
            <person name="St John J.A."/>
            <person name="Braun E.L."/>
            <person name="Isberg S.R."/>
            <person name="Miles L.G."/>
            <person name="Chong A.Y."/>
            <person name="Gongora J."/>
            <person name="Dalzell P."/>
            <person name="Moran C."/>
            <person name="Bed'hom B."/>
            <person name="Abzhanov A."/>
            <person name="Burgess S.C."/>
            <person name="Cooksey A.M."/>
            <person name="Castoe T.A."/>
            <person name="Crawford N.G."/>
            <person name="Densmore L.D."/>
            <person name="Drew J.C."/>
            <person name="Edwards S.V."/>
            <person name="Faircloth B.C."/>
            <person name="Fujita M.K."/>
            <person name="Greenwold M.J."/>
            <person name="Hoffmann F.G."/>
            <person name="Howard J.M."/>
            <person name="Iguchi T."/>
            <person name="Janes D.E."/>
            <person name="Khan S.Y."/>
            <person name="Kohno S."/>
            <person name="de Koning A.J."/>
            <person name="Lance S.L."/>
            <person name="McCarthy F.M."/>
            <person name="McCormack J.E."/>
            <person name="Merchant M.E."/>
            <person name="Peterson D.G."/>
            <person name="Pollock D.D."/>
            <person name="Pourmand N."/>
            <person name="Raney B.J."/>
            <person name="Roessler K.A."/>
            <person name="Sanford J.R."/>
            <person name="Sawyer R.H."/>
            <person name="Schmidt C.J."/>
            <person name="Triplett E.W."/>
            <person name="Tuberville T.D."/>
            <person name="Venegas-Anaya M."/>
            <person name="Howard J.T."/>
            <person name="Jarvis E.D."/>
            <person name="Guillette L.J.Jr."/>
            <person name="Glenn T.C."/>
            <person name="Green R.E."/>
            <person name="Ray D.A."/>
        </authorList>
    </citation>
    <scope>NUCLEOTIDE SEQUENCE [LARGE SCALE GENOMIC DNA]</scope>
    <source>
        <strain evidence="1">KSC_2009_1</strain>
    </source>
</reference>
<dbReference type="Proteomes" id="UP000050525">
    <property type="component" value="Unassembled WGS sequence"/>
</dbReference>
<evidence type="ECO:0000313" key="2">
    <source>
        <dbReference type="Proteomes" id="UP000050525"/>
    </source>
</evidence>
<accession>A0A151MKV0</accession>
<evidence type="ECO:0000313" key="1">
    <source>
        <dbReference type="EMBL" id="KYO25181.1"/>
    </source>
</evidence>
<dbReference type="EMBL" id="AKHW03005917">
    <property type="protein sequence ID" value="KYO25181.1"/>
    <property type="molecule type" value="Genomic_DNA"/>
</dbReference>
<proteinExistence type="predicted"/>
<keyword evidence="2" id="KW-1185">Reference proteome</keyword>
<sequence>MCWLLQQRTQDKTWLLGWLVMMAKEPLAGSWAWHVEDIMCEWERDSADQEFWHRLLEKRHLWAQEQQTVMVARAVEAMREDCPVLDTILALAVAFVPSTAQPLAVAPPVPWQPPTAQQHAS</sequence>